<reference evidence="2" key="1">
    <citation type="journal article" date="2023" name="Commun. Biol.">
        <title>Genome analysis of Parmales, the sister group of diatoms, reveals the evolutionary specialization of diatoms from phago-mixotrophs to photoautotrophs.</title>
        <authorList>
            <person name="Ban H."/>
            <person name="Sato S."/>
            <person name="Yoshikawa S."/>
            <person name="Yamada K."/>
            <person name="Nakamura Y."/>
            <person name="Ichinomiya M."/>
            <person name="Sato N."/>
            <person name="Blanc-Mathieu R."/>
            <person name="Endo H."/>
            <person name="Kuwata A."/>
            <person name="Ogata H."/>
        </authorList>
    </citation>
    <scope>NUCLEOTIDE SEQUENCE [LARGE SCALE GENOMIC DNA]</scope>
</reference>
<evidence type="ECO:0008006" key="3">
    <source>
        <dbReference type="Google" id="ProtNLM"/>
    </source>
</evidence>
<dbReference type="OrthoDB" id="422066at2759"/>
<evidence type="ECO:0000313" key="1">
    <source>
        <dbReference type="EMBL" id="GMI35674.1"/>
    </source>
</evidence>
<organism evidence="1 2">
    <name type="scientific">Triparma columacea</name>
    <dbReference type="NCBI Taxonomy" id="722753"/>
    <lineage>
        <taxon>Eukaryota</taxon>
        <taxon>Sar</taxon>
        <taxon>Stramenopiles</taxon>
        <taxon>Ochrophyta</taxon>
        <taxon>Bolidophyceae</taxon>
        <taxon>Parmales</taxon>
        <taxon>Triparmaceae</taxon>
        <taxon>Triparma</taxon>
    </lineage>
</organism>
<dbReference type="GO" id="GO:0008483">
    <property type="term" value="F:transaminase activity"/>
    <property type="evidence" value="ECO:0007669"/>
    <property type="project" value="TreeGrafter"/>
</dbReference>
<dbReference type="InterPro" id="IPR015422">
    <property type="entry name" value="PyrdxlP-dep_Trfase_small"/>
</dbReference>
<accession>A0A9W7L690</accession>
<comment type="caution">
    <text evidence="1">The sequence shown here is derived from an EMBL/GenBank/DDBJ whole genome shotgun (WGS) entry which is preliminary data.</text>
</comment>
<dbReference type="AlphaFoldDB" id="A0A9W7L690"/>
<sequence>MKTKITKGAVGAMYLLLTGFLNLTSAWSPSVMFSSPTALRQQRGSAGGMLMSIAERDANEIMNEIPSKKTMLTKNIKQSDPIPEAGILEAVKIMQQGKLYRYNVPTAEESIVSICEKEVGEYTGHKYVVALNSCGSALFLALKAAGVQPGDKVLTNAFTFTAVPSAIEHSGGEAVYVETDAGFRIDVGDLEKKIKSSGAKFLMVSHMRGKIADMDAISALCDEHGVYLIEDAAHSIGVLWNGKHTGHHGRIAAISSQSYKMLNSGEGGFLITNDPEAGAAAAVYAGAYEALHVKHLAVPDASYFGDLSNQLPNYSLRMHAVTAAMIRPQIATIDERRERYNVRYYKMSERLNALPGVAVPEQLPQVTIVGDSVQFTLAEATMQQIETFMESCKARNLPVELFGDEKNARYFKNWKFAPTDCELPQTEKIIKSTLDVRMPLMWEDSDFEDMYAAIVESLAEAGIQ</sequence>
<dbReference type="InterPro" id="IPR015424">
    <property type="entry name" value="PyrdxlP-dep_Trfase"/>
</dbReference>
<dbReference type="InterPro" id="IPR000653">
    <property type="entry name" value="DegT/StrS_aminotransferase"/>
</dbReference>
<dbReference type="Proteomes" id="UP001165065">
    <property type="component" value="Unassembled WGS sequence"/>
</dbReference>
<gene>
    <name evidence="1" type="ORF">TrCOL_g10789</name>
</gene>
<dbReference type="PANTHER" id="PTHR30244:SF34">
    <property type="entry name" value="DTDP-4-AMINO-4,6-DIDEOXYGALACTOSE TRANSAMINASE"/>
    <property type="match status" value="1"/>
</dbReference>
<dbReference type="GO" id="GO:0000271">
    <property type="term" value="P:polysaccharide biosynthetic process"/>
    <property type="evidence" value="ECO:0007669"/>
    <property type="project" value="TreeGrafter"/>
</dbReference>
<dbReference type="Gene3D" id="3.90.1150.10">
    <property type="entry name" value="Aspartate Aminotransferase, domain 1"/>
    <property type="match status" value="1"/>
</dbReference>
<dbReference type="EMBL" id="BRYA01000920">
    <property type="protein sequence ID" value="GMI35674.1"/>
    <property type="molecule type" value="Genomic_DNA"/>
</dbReference>
<dbReference type="Pfam" id="PF01041">
    <property type="entry name" value="DegT_DnrJ_EryC1"/>
    <property type="match status" value="1"/>
</dbReference>
<dbReference type="Gene3D" id="3.40.640.10">
    <property type="entry name" value="Type I PLP-dependent aspartate aminotransferase-like (Major domain)"/>
    <property type="match status" value="1"/>
</dbReference>
<dbReference type="PANTHER" id="PTHR30244">
    <property type="entry name" value="TRANSAMINASE"/>
    <property type="match status" value="1"/>
</dbReference>
<protein>
    <recommendedName>
        <fullName evidence="3">Aminotransferase</fullName>
    </recommendedName>
</protein>
<proteinExistence type="predicted"/>
<dbReference type="InterPro" id="IPR015421">
    <property type="entry name" value="PyrdxlP-dep_Trfase_major"/>
</dbReference>
<keyword evidence="2" id="KW-1185">Reference proteome</keyword>
<name>A0A9W7L690_9STRA</name>
<dbReference type="GO" id="GO:0030170">
    <property type="term" value="F:pyridoxal phosphate binding"/>
    <property type="evidence" value="ECO:0007669"/>
    <property type="project" value="TreeGrafter"/>
</dbReference>
<evidence type="ECO:0000313" key="2">
    <source>
        <dbReference type="Proteomes" id="UP001165065"/>
    </source>
</evidence>
<dbReference type="SUPFAM" id="SSF53383">
    <property type="entry name" value="PLP-dependent transferases"/>
    <property type="match status" value="1"/>
</dbReference>